<sequence>METNLKPVIAGFIPLLDSAVLVAASELGFAEREGVALKLVRETSWANIRDRIAVGHFDIAHMLAPMPIAASLNLTSLSVPMLAPMLLGLGGNAITVAAGLWKEMAAAGADPGGDPASTGRALGEIITLHHGAGAPPLRFGVVHPFSGHAYELRYWLAATGIDPDKDVEITVLAPQLMADALAAGQLDGYCVGEPWNTAAVAAGTGRIATYKQAIWPDSPEKVLGVTEKWAEANPDTLAALVRAFSAAADWCAVPDNAPQLAELLSRPDLLACDREICLPALTGRMQLGPDLQKHVPDFLAFSGGAKAAPMAVHGKWFYEQMVRWGQTDRTAESARKVEQIFSSAAYRSALGLTDLPSENSIRMFDGKRF</sequence>
<dbReference type="PANTHER" id="PTHR30024">
    <property type="entry name" value="ALIPHATIC SULFONATES-BINDING PROTEIN-RELATED"/>
    <property type="match status" value="1"/>
</dbReference>
<evidence type="ECO:0000256" key="2">
    <source>
        <dbReference type="ARBA" id="ARBA00022448"/>
    </source>
</evidence>
<dbReference type="EMBL" id="JAPEVI010000003">
    <property type="protein sequence ID" value="MCX2722327.1"/>
    <property type="molecule type" value="Genomic_DNA"/>
</dbReference>
<accession>A0ABT3QZK2</accession>
<dbReference type="Pfam" id="PF13379">
    <property type="entry name" value="NMT1_2"/>
    <property type="match status" value="1"/>
</dbReference>
<keyword evidence="3" id="KW-1003">Cell membrane</keyword>
<evidence type="ECO:0000256" key="1">
    <source>
        <dbReference type="ARBA" id="ARBA00004308"/>
    </source>
</evidence>
<evidence type="ECO:0000256" key="4">
    <source>
        <dbReference type="ARBA" id="ARBA00022519"/>
    </source>
</evidence>
<proteinExistence type="predicted"/>
<reference evidence="6 7" key="1">
    <citation type="journal article" date="2016" name="Int. J. Syst. Evol. Microbiol.">
        <title>Labrenzia salina sp. nov., isolated from the rhizosphere of the halophyte Arthrocnemum macrostachyum.</title>
        <authorList>
            <person name="Camacho M."/>
            <person name="Redondo-Gomez S."/>
            <person name="Rodriguez-Llorente I."/>
            <person name="Rohde M."/>
            <person name="Sproer C."/>
            <person name="Schumann P."/>
            <person name="Klenk H.P."/>
            <person name="Montero-Calasanz M.D.C."/>
        </authorList>
    </citation>
    <scope>NUCLEOTIDE SEQUENCE [LARGE SCALE GENOMIC DNA]</scope>
    <source>
        <strain evidence="6 7">DSM 29163</strain>
    </source>
</reference>
<protein>
    <submittedName>
        <fullName evidence="6">CmpA/NrtA family ABC transporter substrate-binding protein</fullName>
    </submittedName>
</protein>
<comment type="subcellular location">
    <subcellularLocation>
        <location evidence="1">Endomembrane system</location>
    </subcellularLocation>
</comment>
<gene>
    <name evidence="6" type="ORF">ON753_07900</name>
</gene>
<dbReference type="Gene3D" id="3.40.190.10">
    <property type="entry name" value="Periplasmic binding protein-like II"/>
    <property type="match status" value="2"/>
</dbReference>
<keyword evidence="4" id="KW-0997">Cell inner membrane</keyword>
<dbReference type="RefSeq" id="WP_265962019.1">
    <property type="nucleotide sequence ID" value="NZ_JAPEVI010000003.1"/>
</dbReference>
<evidence type="ECO:0000313" key="6">
    <source>
        <dbReference type="EMBL" id="MCX2722327.1"/>
    </source>
</evidence>
<dbReference type="CDD" id="cd13553">
    <property type="entry name" value="PBP2_NrtA_CpmA_like"/>
    <property type="match status" value="1"/>
</dbReference>
<dbReference type="Proteomes" id="UP001300261">
    <property type="component" value="Unassembled WGS sequence"/>
</dbReference>
<keyword evidence="5" id="KW-0472">Membrane</keyword>
<dbReference type="InterPro" id="IPR044527">
    <property type="entry name" value="NrtA/CpmA_ABC-bd_dom"/>
</dbReference>
<evidence type="ECO:0000313" key="7">
    <source>
        <dbReference type="Proteomes" id="UP001300261"/>
    </source>
</evidence>
<organism evidence="6 7">
    <name type="scientific">Roseibium salinum</name>
    <dbReference type="NCBI Taxonomy" id="1604349"/>
    <lineage>
        <taxon>Bacteria</taxon>
        <taxon>Pseudomonadati</taxon>
        <taxon>Pseudomonadota</taxon>
        <taxon>Alphaproteobacteria</taxon>
        <taxon>Hyphomicrobiales</taxon>
        <taxon>Stappiaceae</taxon>
        <taxon>Roseibium</taxon>
    </lineage>
</organism>
<name>A0ABT3QZK2_9HYPH</name>
<evidence type="ECO:0000256" key="5">
    <source>
        <dbReference type="ARBA" id="ARBA00023136"/>
    </source>
</evidence>
<keyword evidence="7" id="KW-1185">Reference proteome</keyword>
<dbReference type="PANTHER" id="PTHR30024:SF43">
    <property type="entry name" value="BLL4572 PROTEIN"/>
    <property type="match status" value="1"/>
</dbReference>
<evidence type="ECO:0000256" key="3">
    <source>
        <dbReference type="ARBA" id="ARBA00022475"/>
    </source>
</evidence>
<comment type="caution">
    <text evidence="6">The sequence shown here is derived from an EMBL/GenBank/DDBJ whole genome shotgun (WGS) entry which is preliminary data.</text>
</comment>
<dbReference type="SUPFAM" id="SSF53850">
    <property type="entry name" value="Periplasmic binding protein-like II"/>
    <property type="match status" value="1"/>
</dbReference>
<keyword evidence="2" id="KW-0813">Transport</keyword>